<feature type="transmembrane region" description="Helical" evidence="1">
    <location>
        <begin position="91"/>
        <end position="109"/>
    </location>
</feature>
<organism evidence="3 4">
    <name type="scientific">Halogranum amylolyticum</name>
    <dbReference type="NCBI Taxonomy" id="660520"/>
    <lineage>
        <taxon>Archaea</taxon>
        <taxon>Methanobacteriati</taxon>
        <taxon>Methanobacteriota</taxon>
        <taxon>Stenosarchaea group</taxon>
        <taxon>Halobacteria</taxon>
        <taxon>Halobacteriales</taxon>
        <taxon>Haloferacaceae</taxon>
    </lineage>
</organism>
<dbReference type="InterPro" id="IPR058603">
    <property type="entry name" value="DUF8167_2nd"/>
</dbReference>
<dbReference type="GO" id="GO:0008324">
    <property type="term" value="F:monoatomic cation transmembrane transporter activity"/>
    <property type="evidence" value="ECO:0007669"/>
    <property type="project" value="InterPro"/>
</dbReference>
<keyword evidence="1" id="KW-0472">Membrane</keyword>
<dbReference type="Proteomes" id="UP000199126">
    <property type="component" value="Unassembled WGS sequence"/>
</dbReference>
<evidence type="ECO:0000313" key="3">
    <source>
        <dbReference type="EMBL" id="SEO25070.1"/>
    </source>
</evidence>
<dbReference type="AlphaFoldDB" id="A0A1H8N670"/>
<dbReference type="OrthoDB" id="205214at2157"/>
<dbReference type="InterPro" id="IPR058604">
    <property type="entry name" value="DUF8167_3rd"/>
</dbReference>
<dbReference type="Pfam" id="PF26501">
    <property type="entry name" value="DUF8167"/>
    <property type="match status" value="1"/>
</dbReference>
<feature type="domain" description="RCK C-terminal" evidence="2">
    <location>
        <begin position="306"/>
        <end position="386"/>
    </location>
</feature>
<evidence type="ECO:0000313" key="4">
    <source>
        <dbReference type="Proteomes" id="UP000199126"/>
    </source>
</evidence>
<keyword evidence="1" id="KW-1133">Transmembrane helix</keyword>
<feature type="transmembrane region" description="Helical" evidence="1">
    <location>
        <begin position="54"/>
        <end position="71"/>
    </location>
</feature>
<keyword evidence="4" id="KW-1185">Reference proteome</keyword>
<accession>A0A1H8N670</accession>
<proteinExistence type="predicted"/>
<dbReference type="SUPFAM" id="SSF116726">
    <property type="entry name" value="TrkA C-terminal domain-like"/>
    <property type="match status" value="1"/>
</dbReference>
<evidence type="ECO:0000259" key="2">
    <source>
        <dbReference type="PROSITE" id="PS51202"/>
    </source>
</evidence>
<dbReference type="EMBL" id="FODV01000001">
    <property type="protein sequence ID" value="SEO25070.1"/>
    <property type="molecule type" value="Genomic_DNA"/>
</dbReference>
<evidence type="ECO:0000256" key="1">
    <source>
        <dbReference type="SAM" id="Phobius"/>
    </source>
</evidence>
<dbReference type="InterPro" id="IPR036721">
    <property type="entry name" value="RCK_C_sf"/>
</dbReference>
<dbReference type="Pfam" id="PF26502">
    <property type="entry name" value="DUF8167_2nd"/>
    <property type="match status" value="1"/>
</dbReference>
<dbReference type="PROSITE" id="PS51202">
    <property type="entry name" value="RCK_C"/>
    <property type="match status" value="1"/>
</dbReference>
<keyword evidence="1" id="KW-0812">Transmembrane</keyword>
<dbReference type="RefSeq" id="WP_089820718.1">
    <property type="nucleotide sequence ID" value="NZ_FODV01000001.1"/>
</dbReference>
<dbReference type="GO" id="GO:0006813">
    <property type="term" value="P:potassium ion transport"/>
    <property type="evidence" value="ECO:0007669"/>
    <property type="project" value="InterPro"/>
</dbReference>
<name>A0A1H8N670_9EURY</name>
<dbReference type="InterPro" id="IPR058480">
    <property type="entry name" value="DUF8167_N"/>
</dbReference>
<feature type="transmembrane region" description="Helical" evidence="1">
    <location>
        <begin position="28"/>
        <end position="47"/>
    </location>
</feature>
<sequence>MSLPLQSGLPVGQLLAGAAGVVADLLGYALAAAVAAGVVSLVFRWYFKEQASKGVAALVGVAAVAALLNAEKLTGVIDPTTAAVLFDLDEVLTNVAAIAVAVAASVAGWRVGDAAATNVFAVTGVKGLEGEVSRVVRSVGRVTAVTLPAEVGDMDEHDAVSEEKKTEIAGKTLLFPRRLTVEELRDRLVSRLKDDYGVGYVDVEVTEKGTVGYLAVGSRMTGIGPTLTPGAAAVAVEADPATSASPGDVVQVWTDADSPERVVTAELRATSDDVATLAVDAADATKLDTGRSYRLMTLPSEPQTDREFASLLRAAAETMGVVTVQEGSTLTERTVGDLDQTVTAVRSAAGSIEALPPGSRSFAVGDVLYVVARPEGLRRLETAAQAQPSSPAVGE</sequence>
<dbReference type="Gene3D" id="3.30.70.1450">
    <property type="entry name" value="Regulator of K+ conductance, C-terminal domain"/>
    <property type="match status" value="1"/>
</dbReference>
<gene>
    <name evidence="3" type="ORF">SAMN04487948_101340</name>
</gene>
<dbReference type="InterPro" id="IPR006037">
    <property type="entry name" value="RCK_C"/>
</dbReference>
<dbReference type="Pfam" id="PF26503">
    <property type="entry name" value="DUF8167_3rd"/>
    <property type="match status" value="1"/>
</dbReference>
<reference evidence="4" key="1">
    <citation type="submission" date="2016-10" db="EMBL/GenBank/DDBJ databases">
        <authorList>
            <person name="Varghese N."/>
            <person name="Submissions S."/>
        </authorList>
    </citation>
    <scope>NUCLEOTIDE SEQUENCE [LARGE SCALE GENOMIC DNA]</scope>
    <source>
        <strain evidence="4">CGMCC 1.10121</strain>
    </source>
</reference>
<protein>
    <recommendedName>
        <fullName evidence="2">RCK C-terminal domain-containing protein</fullName>
    </recommendedName>
</protein>